<feature type="domain" description="A to I editase" evidence="1">
    <location>
        <begin position="120"/>
        <end position="466"/>
    </location>
</feature>
<dbReference type="GO" id="GO:0043829">
    <property type="term" value="F:tRNA-specific adenosine-37 deaminase activity"/>
    <property type="evidence" value="ECO:0007669"/>
    <property type="project" value="TreeGrafter"/>
</dbReference>
<evidence type="ECO:0000313" key="3">
    <source>
        <dbReference type="Proteomes" id="UP001322277"/>
    </source>
</evidence>
<reference evidence="3" key="1">
    <citation type="journal article" date="2023" name="bioRxiv">
        <title>Complete genome of the Medicago anthracnose fungus, Colletotrichum destructivum, reveals a mini-chromosome-like region within a core chromosome.</title>
        <authorList>
            <person name="Lapalu N."/>
            <person name="Simon A."/>
            <person name="Lu A."/>
            <person name="Plaumann P.-L."/>
            <person name="Amselem J."/>
            <person name="Pigne S."/>
            <person name="Auger A."/>
            <person name="Koch C."/>
            <person name="Dallery J.-F."/>
            <person name="O'Connell R.J."/>
        </authorList>
    </citation>
    <scope>NUCLEOTIDE SEQUENCE [LARGE SCALE GENOMIC DNA]</scope>
    <source>
        <strain evidence="3">CBS 520.97</strain>
    </source>
</reference>
<keyword evidence="3" id="KW-1185">Reference proteome</keyword>
<organism evidence="2 3">
    <name type="scientific">Colletotrichum destructivum</name>
    <dbReference type="NCBI Taxonomy" id="34406"/>
    <lineage>
        <taxon>Eukaryota</taxon>
        <taxon>Fungi</taxon>
        <taxon>Dikarya</taxon>
        <taxon>Ascomycota</taxon>
        <taxon>Pezizomycotina</taxon>
        <taxon>Sordariomycetes</taxon>
        <taxon>Hypocreomycetidae</taxon>
        <taxon>Glomerellales</taxon>
        <taxon>Glomerellaceae</taxon>
        <taxon>Colletotrichum</taxon>
        <taxon>Colletotrichum destructivum species complex</taxon>
    </lineage>
</organism>
<dbReference type="EMBL" id="CP137314">
    <property type="protein sequence ID" value="WQF89487.1"/>
    <property type="molecule type" value="Genomic_DNA"/>
</dbReference>
<sequence>MNCGATASAPGCLEAWAEPGTGLGRPTYSVDPNGSGREPGNGNVNVQLGMTGWLRATRPLTDRIRLQMATDPEQVAALVLRQFQRLPAKRRPQVRDNGLHEWVPLSGIVAERDGVLTCLSLATGMKCLPASKLPLAKGNALHDWHAEILAIRAFNRYLLDECNSHLQGAASGFIRKREPSEISTDSPQPFAIKDDVKLHMYCSEAPCGDASMELTMAAQDDASPWQVPDSASASVPGAADAESLPGRAYFSQLGVVRRKPARGDAPPTTSKSCSDKLALKQCTSLLSSLVSLLVHPGNAYLATLVLPESQHSAAACERSFSESGRLRALAGAQWHGGYGFFPFQVRTTAREFDFSRRSVGTRAGAERIAASNLAAAWTASGVDEGTMGGVLQGRKAFDVRGASLVSRRRMWELAAALTGRLEGDGAELLRRAVDIETYAQVKGGELLADRREAKRIARKEGLAGWVVNVGDDGFSRL</sequence>
<name>A0AAX4J244_9PEZI</name>
<dbReference type="GeneID" id="87951001"/>
<dbReference type="PANTHER" id="PTHR47803:SF1">
    <property type="entry name" value="TRNA-SPECIFIC ADENOSINE DEAMINASE 1"/>
    <property type="match status" value="1"/>
</dbReference>
<proteinExistence type="predicted"/>
<dbReference type="InterPro" id="IPR002466">
    <property type="entry name" value="A_deamin"/>
</dbReference>
<dbReference type="AlphaFoldDB" id="A0AAX4J244"/>
<dbReference type="SMART" id="SM00552">
    <property type="entry name" value="ADEAMc"/>
    <property type="match status" value="1"/>
</dbReference>
<protein>
    <submittedName>
        <fullName evidence="2">Adenosine deaminase/editase, tRNA-specific adenosine deaminase 1</fullName>
    </submittedName>
</protein>
<dbReference type="Proteomes" id="UP001322277">
    <property type="component" value="Chromosome 10"/>
</dbReference>
<accession>A0AAX4J244</accession>
<dbReference type="PROSITE" id="PS50141">
    <property type="entry name" value="A_DEAMIN_EDITASE"/>
    <property type="match status" value="1"/>
</dbReference>
<dbReference type="GO" id="GO:0003723">
    <property type="term" value="F:RNA binding"/>
    <property type="evidence" value="ECO:0007669"/>
    <property type="project" value="InterPro"/>
</dbReference>
<evidence type="ECO:0000313" key="2">
    <source>
        <dbReference type="EMBL" id="WQF89487.1"/>
    </source>
</evidence>
<evidence type="ECO:0000259" key="1">
    <source>
        <dbReference type="PROSITE" id="PS50141"/>
    </source>
</evidence>
<dbReference type="InterPro" id="IPR042935">
    <property type="entry name" value="Tad1"/>
</dbReference>
<gene>
    <name evidence="2" type="ORF">CDEST_14501</name>
</gene>
<dbReference type="GO" id="GO:0002100">
    <property type="term" value="P:tRNA wobble adenosine to inosine editing"/>
    <property type="evidence" value="ECO:0007669"/>
    <property type="project" value="InterPro"/>
</dbReference>
<dbReference type="KEGG" id="cdet:87951001"/>
<dbReference type="Pfam" id="PF02137">
    <property type="entry name" value="A_deamin"/>
    <property type="match status" value="1"/>
</dbReference>
<dbReference type="PANTHER" id="PTHR47803">
    <property type="entry name" value="TRNA-SPECIFIC ADENOSINE DEAMINASE 1"/>
    <property type="match status" value="1"/>
</dbReference>
<dbReference type="RefSeq" id="XP_062786708.1">
    <property type="nucleotide sequence ID" value="XM_062930657.1"/>
</dbReference>